<evidence type="ECO:0000256" key="9">
    <source>
        <dbReference type="SAM" id="Phobius"/>
    </source>
</evidence>
<sequence length="187" mass="19747">MNSTLKKDILATLLGTLAFLIMLLVSIPVIPTASFLKYDPSGFLLLLSGALLGPACGVLSCFIKGFLYFITGAGNIFGVTSDFLANIIFIIPTVLVMKRGGGGTKAAAAGCALGTVLATLAMIPINLVVLRLELGLMPDAVMAMMIPAILPFNLLKGVLNSVIYFVADRPLSRVMARYQQSGGNRHE</sequence>
<dbReference type="GO" id="GO:0032217">
    <property type="term" value="F:riboflavin transmembrane transporter activity"/>
    <property type="evidence" value="ECO:0007669"/>
    <property type="project" value="UniProtKB-UniRule"/>
</dbReference>
<comment type="caution">
    <text evidence="10">The sequence shown here is derived from an EMBL/GenBank/DDBJ whole genome shotgun (WGS) entry which is preliminary data.</text>
</comment>
<comment type="similarity">
    <text evidence="2 8">Belongs to the prokaryotic riboflavin transporter (P-RFT) (TC 2.A.87) family.</text>
</comment>
<gene>
    <name evidence="10" type="ORF">BACCAP_03775</name>
</gene>
<accession>A6NZX1</accession>
<feature type="transmembrane region" description="Helical" evidence="9">
    <location>
        <begin position="107"/>
        <end position="129"/>
    </location>
</feature>
<dbReference type="AlphaFoldDB" id="A6NZX1"/>
<keyword evidence="7 8" id="KW-0472">Membrane</keyword>
<evidence type="ECO:0000313" key="10">
    <source>
        <dbReference type="EMBL" id="EDM98474.1"/>
    </source>
</evidence>
<feature type="transmembrane region" description="Helical" evidence="9">
    <location>
        <begin position="76"/>
        <end position="95"/>
    </location>
</feature>
<name>A6NZX1_9FIRM</name>
<dbReference type="Proteomes" id="UP000003639">
    <property type="component" value="Unassembled WGS sequence"/>
</dbReference>
<dbReference type="InterPro" id="IPR025720">
    <property type="entry name" value="RibU"/>
</dbReference>
<evidence type="ECO:0000256" key="3">
    <source>
        <dbReference type="ARBA" id="ARBA00022448"/>
    </source>
</evidence>
<dbReference type="GO" id="GO:0005886">
    <property type="term" value="C:plasma membrane"/>
    <property type="evidence" value="ECO:0007669"/>
    <property type="project" value="UniProtKB-SubCell"/>
</dbReference>
<dbReference type="PANTHER" id="PTHR38438:SF1">
    <property type="entry name" value="RIBOFLAVIN TRANSPORTER RIBU"/>
    <property type="match status" value="1"/>
</dbReference>
<feature type="transmembrane region" description="Helical" evidence="9">
    <location>
        <begin position="43"/>
        <end position="70"/>
    </location>
</feature>
<keyword evidence="3 8" id="KW-0813">Transport</keyword>
<evidence type="ECO:0000313" key="11">
    <source>
        <dbReference type="Proteomes" id="UP000003639"/>
    </source>
</evidence>
<dbReference type="eggNOG" id="COG3601">
    <property type="taxonomic scope" value="Bacteria"/>
</dbReference>
<keyword evidence="4 8" id="KW-1003">Cell membrane</keyword>
<dbReference type="RefSeq" id="WP_006574276.1">
    <property type="nucleotide sequence ID" value="NZ_AAXG02000034.1"/>
</dbReference>
<dbReference type="Pfam" id="PF12822">
    <property type="entry name" value="ECF_trnsprt"/>
    <property type="match status" value="1"/>
</dbReference>
<protein>
    <recommendedName>
        <fullName evidence="8">Riboflavin transporter</fullName>
    </recommendedName>
</protein>
<dbReference type="PIRSF" id="PIRSF037778">
    <property type="entry name" value="UCP037778_transp_RibU"/>
    <property type="match status" value="1"/>
</dbReference>
<dbReference type="Gene3D" id="1.10.1760.20">
    <property type="match status" value="1"/>
</dbReference>
<comment type="subcellular location">
    <subcellularLocation>
        <location evidence="1">Cell membrane</location>
        <topology evidence="1">Multi-pass membrane protein</topology>
    </subcellularLocation>
</comment>
<keyword evidence="11" id="KW-1185">Reference proteome</keyword>
<feature type="transmembrane region" description="Helical" evidence="9">
    <location>
        <begin position="12"/>
        <end position="36"/>
    </location>
</feature>
<reference evidence="10 11" key="2">
    <citation type="submission" date="2007-06" db="EMBL/GenBank/DDBJ databases">
        <title>Draft genome sequence of Pseudoflavonifractor capillosus ATCC 29799.</title>
        <authorList>
            <person name="Sudarsanam P."/>
            <person name="Ley R."/>
            <person name="Guruge J."/>
            <person name="Turnbaugh P.J."/>
            <person name="Mahowald M."/>
            <person name="Liep D."/>
            <person name="Gordon J."/>
        </authorList>
    </citation>
    <scope>NUCLEOTIDE SEQUENCE [LARGE SCALE GENOMIC DNA]</scope>
    <source>
        <strain evidence="10 11">ATCC 29799</strain>
    </source>
</reference>
<proteinExistence type="inferred from homology"/>
<dbReference type="PANTHER" id="PTHR38438">
    <property type="entry name" value="RIBOFLAVIN TRANSPORTER RIBU"/>
    <property type="match status" value="1"/>
</dbReference>
<evidence type="ECO:0000256" key="7">
    <source>
        <dbReference type="ARBA" id="ARBA00023136"/>
    </source>
</evidence>
<evidence type="ECO:0000256" key="5">
    <source>
        <dbReference type="ARBA" id="ARBA00022692"/>
    </source>
</evidence>
<evidence type="ECO:0000256" key="2">
    <source>
        <dbReference type="ARBA" id="ARBA00005540"/>
    </source>
</evidence>
<organism evidence="10 11">
    <name type="scientific">Pseudoflavonifractor capillosus ATCC 29799</name>
    <dbReference type="NCBI Taxonomy" id="411467"/>
    <lineage>
        <taxon>Bacteria</taxon>
        <taxon>Bacillati</taxon>
        <taxon>Bacillota</taxon>
        <taxon>Clostridia</taxon>
        <taxon>Eubacteriales</taxon>
        <taxon>Oscillospiraceae</taxon>
        <taxon>Pseudoflavonifractor</taxon>
    </lineage>
</organism>
<evidence type="ECO:0000256" key="4">
    <source>
        <dbReference type="ARBA" id="ARBA00022475"/>
    </source>
</evidence>
<dbReference type="OrthoDB" id="9809216at2"/>
<comment type="function">
    <text evidence="8">Probably a riboflavin-binding protein that interacts with the energy-coupling factor (ECF) ABC-transporter complex.</text>
</comment>
<evidence type="ECO:0000256" key="1">
    <source>
        <dbReference type="ARBA" id="ARBA00004651"/>
    </source>
</evidence>
<feature type="transmembrane region" description="Helical" evidence="9">
    <location>
        <begin position="141"/>
        <end position="167"/>
    </location>
</feature>
<evidence type="ECO:0000256" key="6">
    <source>
        <dbReference type="ARBA" id="ARBA00022989"/>
    </source>
</evidence>
<dbReference type="InterPro" id="IPR024529">
    <property type="entry name" value="ECF_trnsprt_substrate-spec"/>
</dbReference>
<keyword evidence="5 9" id="KW-0812">Transmembrane</keyword>
<dbReference type="STRING" id="411467.BACCAP_03775"/>
<reference evidence="10 11" key="1">
    <citation type="submission" date="2007-04" db="EMBL/GenBank/DDBJ databases">
        <authorList>
            <person name="Fulton L."/>
            <person name="Clifton S."/>
            <person name="Fulton B."/>
            <person name="Xu J."/>
            <person name="Minx P."/>
            <person name="Pepin K.H."/>
            <person name="Johnson M."/>
            <person name="Thiruvilangam P."/>
            <person name="Bhonagiri V."/>
            <person name="Nash W.E."/>
            <person name="Mardis E.R."/>
            <person name="Wilson R.K."/>
        </authorList>
    </citation>
    <scope>NUCLEOTIDE SEQUENCE [LARGE SCALE GENOMIC DNA]</scope>
    <source>
        <strain evidence="10 11">ATCC 29799</strain>
    </source>
</reference>
<dbReference type="EMBL" id="AAXG02000034">
    <property type="protein sequence ID" value="EDM98474.1"/>
    <property type="molecule type" value="Genomic_DNA"/>
</dbReference>
<keyword evidence="6 9" id="KW-1133">Transmembrane helix</keyword>
<evidence type="ECO:0000256" key="8">
    <source>
        <dbReference type="PIRNR" id="PIRNR037778"/>
    </source>
</evidence>